<reference evidence="2" key="1">
    <citation type="journal article" date="2014" name="Front. Microbiol.">
        <title>High frequency of phylogenetically diverse reductive dehalogenase-homologous genes in deep subseafloor sedimentary metagenomes.</title>
        <authorList>
            <person name="Kawai M."/>
            <person name="Futagami T."/>
            <person name="Toyoda A."/>
            <person name="Takaki Y."/>
            <person name="Nishi S."/>
            <person name="Hori S."/>
            <person name="Arai W."/>
            <person name="Tsubouchi T."/>
            <person name="Morono Y."/>
            <person name="Uchiyama I."/>
            <person name="Ito T."/>
            <person name="Fujiyama A."/>
            <person name="Inagaki F."/>
            <person name="Takami H."/>
        </authorList>
    </citation>
    <scope>NUCLEOTIDE SEQUENCE</scope>
    <source>
        <strain evidence="2">Expedition CK06-06</strain>
    </source>
</reference>
<dbReference type="AlphaFoldDB" id="X1MQ49"/>
<evidence type="ECO:0000313" key="2">
    <source>
        <dbReference type="EMBL" id="GAI16815.1"/>
    </source>
</evidence>
<accession>X1MQ49</accession>
<feature type="non-terminal residue" evidence="2">
    <location>
        <position position="34"/>
    </location>
</feature>
<gene>
    <name evidence="2" type="ORF">S06H3_18755</name>
</gene>
<feature type="compositionally biased region" description="Polar residues" evidence="1">
    <location>
        <begin position="1"/>
        <end position="12"/>
    </location>
</feature>
<name>X1MQ49_9ZZZZ</name>
<evidence type="ECO:0000256" key="1">
    <source>
        <dbReference type="SAM" id="MobiDB-lite"/>
    </source>
</evidence>
<proteinExistence type="predicted"/>
<comment type="caution">
    <text evidence="2">The sequence shown here is derived from an EMBL/GenBank/DDBJ whole genome shotgun (WGS) entry which is preliminary data.</text>
</comment>
<sequence>MAEVSKSGNISDPSGEGLSGSSSSLKANLIEIPP</sequence>
<feature type="compositionally biased region" description="Low complexity" evidence="1">
    <location>
        <begin position="14"/>
        <end position="25"/>
    </location>
</feature>
<protein>
    <submittedName>
        <fullName evidence="2">Uncharacterized protein</fullName>
    </submittedName>
</protein>
<dbReference type="EMBL" id="BARV01009521">
    <property type="protein sequence ID" value="GAI16815.1"/>
    <property type="molecule type" value="Genomic_DNA"/>
</dbReference>
<feature type="region of interest" description="Disordered" evidence="1">
    <location>
        <begin position="1"/>
        <end position="34"/>
    </location>
</feature>
<organism evidence="2">
    <name type="scientific">marine sediment metagenome</name>
    <dbReference type="NCBI Taxonomy" id="412755"/>
    <lineage>
        <taxon>unclassified sequences</taxon>
        <taxon>metagenomes</taxon>
        <taxon>ecological metagenomes</taxon>
    </lineage>
</organism>